<dbReference type="AlphaFoldDB" id="A0A9J6GYN7"/>
<evidence type="ECO:0000256" key="1">
    <source>
        <dbReference type="SAM" id="MobiDB-lite"/>
    </source>
</evidence>
<keyword evidence="3" id="KW-1185">Reference proteome</keyword>
<evidence type="ECO:0000313" key="2">
    <source>
        <dbReference type="EMBL" id="KAH9380347.1"/>
    </source>
</evidence>
<sequence>MRTGINIRVSVCRSCRAPLPEERIGRRPLALRCSTVLACVCVCVRGPLNVGYWARKPCCSETFAFRADGVRASGGHAAFGGPPRPEAIGDRRQRGSPPLTFAEHWERSKVSRRHARKRRAGLPRYLR</sequence>
<accession>A0A9J6GYN7</accession>
<dbReference type="EMBL" id="JABSTR010000010">
    <property type="protein sequence ID" value="KAH9380347.1"/>
    <property type="molecule type" value="Genomic_DNA"/>
</dbReference>
<name>A0A9J6GYN7_HAELO</name>
<dbReference type="Proteomes" id="UP000821853">
    <property type="component" value="Chromosome 8"/>
</dbReference>
<feature type="region of interest" description="Disordered" evidence="1">
    <location>
        <begin position="75"/>
        <end position="127"/>
    </location>
</feature>
<proteinExistence type="predicted"/>
<feature type="compositionally biased region" description="Basic residues" evidence="1">
    <location>
        <begin position="110"/>
        <end position="127"/>
    </location>
</feature>
<comment type="caution">
    <text evidence="2">The sequence shown here is derived from an EMBL/GenBank/DDBJ whole genome shotgun (WGS) entry which is preliminary data.</text>
</comment>
<reference evidence="2 3" key="1">
    <citation type="journal article" date="2020" name="Cell">
        <title>Large-Scale Comparative Analyses of Tick Genomes Elucidate Their Genetic Diversity and Vector Capacities.</title>
        <authorList>
            <consortium name="Tick Genome and Microbiome Consortium (TIGMIC)"/>
            <person name="Jia N."/>
            <person name="Wang J."/>
            <person name="Shi W."/>
            <person name="Du L."/>
            <person name="Sun Y."/>
            <person name="Zhan W."/>
            <person name="Jiang J.F."/>
            <person name="Wang Q."/>
            <person name="Zhang B."/>
            <person name="Ji P."/>
            <person name="Bell-Sakyi L."/>
            <person name="Cui X.M."/>
            <person name="Yuan T.T."/>
            <person name="Jiang B.G."/>
            <person name="Yang W.F."/>
            <person name="Lam T.T."/>
            <person name="Chang Q.C."/>
            <person name="Ding S.J."/>
            <person name="Wang X.J."/>
            <person name="Zhu J.G."/>
            <person name="Ruan X.D."/>
            <person name="Zhao L."/>
            <person name="Wei J.T."/>
            <person name="Ye R.Z."/>
            <person name="Que T.C."/>
            <person name="Du C.H."/>
            <person name="Zhou Y.H."/>
            <person name="Cheng J.X."/>
            <person name="Dai P.F."/>
            <person name="Guo W.B."/>
            <person name="Han X.H."/>
            <person name="Huang E.J."/>
            <person name="Li L.F."/>
            <person name="Wei W."/>
            <person name="Gao Y.C."/>
            <person name="Liu J.Z."/>
            <person name="Shao H.Z."/>
            <person name="Wang X."/>
            <person name="Wang C.C."/>
            <person name="Yang T.C."/>
            <person name="Huo Q.B."/>
            <person name="Li W."/>
            <person name="Chen H.Y."/>
            <person name="Chen S.E."/>
            <person name="Zhou L.G."/>
            <person name="Ni X.B."/>
            <person name="Tian J.H."/>
            <person name="Sheng Y."/>
            <person name="Liu T."/>
            <person name="Pan Y.S."/>
            <person name="Xia L.Y."/>
            <person name="Li J."/>
            <person name="Zhao F."/>
            <person name="Cao W.C."/>
        </authorList>
    </citation>
    <scope>NUCLEOTIDE SEQUENCE [LARGE SCALE GENOMIC DNA]</scope>
    <source>
        <strain evidence="2">HaeL-2018</strain>
    </source>
</reference>
<evidence type="ECO:0000313" key="3">
    <source>
        <dbReference type="Proteomes" id="UP000821853"/>
    </source>
</evidence>
<protein>
    <submittedName>
        <fullName evidence="2">Uncharacterized protein</fullName>
    </submittedName>
</protein>
<gene>
    <name evidence="2" type="ORF">HPB48_016093</name>
</gene>
<dbReference type="VEuPathDB" id="VectorBase:HLOH_051583"/>
<organism evidence="2 3">
    <name type="scientific">Haemaphysalis longicornis</name>
    <name type="common">Bush tick</name>
    <dbReference type="NCBI Taxonomy" id="44386"/>
    <lineage>
        <taxon>Eukaryota</taxon>
        <taxon>Metazoa</taxon>
        <taxon>Ecdysozoa</taxon>
        <taxon>Arthropoda</taxon>
        <taxon>Chelicerata</taxon>
        <taxon>Arachnida</taxon>
        <taxon>Acari</taxon>
        <taxon>Parasitiformes</taxon>
        <taxon>Ixodida</taxon>
        <taxon>Ixodoidea</taxon>
        <taxon>Ixodidae</taxon>
        <taxon>Haemaphysalinae</taxon>
        <taxon>Haemaphysalis</taxon>
    </lineage>
</organism>